<keyword evidence="6" id="KW-1185">Reference proteome</keyword>
<dbReference type="Gene3D" id="3.40.30.10">
    <property type="entry name" value="Glutaredoxin"/>
    <property type="match status" value="1"/>
</dbReference>
<comment type="similarity">
    <text evidence="1">Belongs to the glutathione peroxidase family.</text>
</comment>
<dbReference type="Proteomes" id="UP000306918">
    <property type="component" value="Unassembled WGS sequence"/>
</dbReference>
<feature type="signal peptide" evidence="4">
    <location>
        <begin position="1"/>
        <end position="20"/>
    </location>
</feature>
<dbReference type="InterPro" id="IPR036249">
    <property type="entry name" value="Thioredoxin-like_sf"/>
</dbReference>
<gene>
    <name evidence="5" type="ORF">FAM09_29630</name>
</gene>
<evidence type="ECO:0000256" key="1">
    <source>
        <dbReference type="ARBA" id="ARBA00006926"/>
    </source>
</evidence>
<keyword evidence="4" id="KW-0732">Signal</keyword>
<evidence type="ECO:0000313" key="6">
    <source>
        <dbReference type="Proteomes" id="UP000306918"/>
    </source>
</evidence>
<organism evidence="5 6">
    <name type="scientific">Niastella caeni</name>
    <dbReference type="NCBI Taxonomy" id="2569763"/>
    <lineage>
        <taxon>Bacteria</taxon>
        <taxon>Pseudomonadati</taxon>
        <taxon>Bacteroidota</taxon>
        <taxon>Chitinophagia</taxon>
        <taxon>Chitinophagales</taxon>
        <taxon>Chitinophagaceae</taxon>
        <taxon>Niastella</taxon>
    </lineage>
</organism>
<evidence type="ECO:0000256" key="3">
    <source>
        <dbReference type="ARBA" id="ARBA00023002"/>
    </source>
</evidence>
<dbReference type="SUPFAM" id="SSF52833">
    <property type="entry name" value="Thioredoxin-like"/>
    <property type="match status" value="1"/>
</dbReference>
<dbReference type="PROSITE" id="PS51355">
    <property type="entry name" value="GLUTATHIONE_PEROXID_3"/>
    <property type="match status" value="1"/>
</dbReference>
<evidence type="ECO:0000256" key="2">
    <source>
        <dbReference type="ARBA" id="ARBA00022559"/>
    </source>
</evidence>
<name>A0A4S8H7V3_9BACT</name>
<evidence type="ECO:0000313" key="5">
    <source>
        <dbReference type="EMBL" id="THU30763.1"/>
    </source>
</evidence>
<feature type="chain" id="PRO_5020876324" description="Redoxin domain-containing protein" evidence="4">
    <location>
        <begin position="21"/>
        <end position="182"/>
    </location>
</feature>
<dbReference type="OrthoDB" id="678949at2"/>
<protein>
    <recommendedName>
        <fullName evidence="7">Redoxin domain-containing protein</fullName>
    </recommendedName>
</protein>
<evidence type="ECO:0000256" key="4">
    <source>
        <dbReference type="SAM" id="SignalP"/>
    </source>
</evidence>
<proteinExistence type="inferred from homology"/>
<dbReference type="GO" id="GO:0006979">
    <property type="term" value="P:response to oxidative stress"/>
    <property type="evidence" value="ECO:0007669"/>
    <property type="project" value="InterPro"/>
</dbReference>
<dbReference type="RefSeq" id="WP_136580795.1">
    <property type="nucleotide sequence ID" value="NZ_STFF01000015.1"/>
</dbReference>
<keyword evidence="2" id="KW-0575">Peroxidase</keyword>
<dbReference type="GO" id="GO:0004601">
    <property type="term" value="F:peroxidase activity"/>
    <property type="evidence" value="ECO:0007669"/>
    <property type="project" value="UniProtKB-KW"/>
</dbReference>
<reference evidence="5 6" key="1">
    <citation type="submission" date="2019-04" db="EMBL/GenBank/DDBJ databases">
        <title>Niastella caeni sp. nov., isolated from activated sludge.</title>
        <authorList>
            <person name="Sheng M."/>
        </authorList>
    </citation>
    <scope>NUCLEOTIDE SEQUENCE [LARGE SCALE GENOMIC DNA]</scope>
    <source>
        <strain evidence="5 6">HX-2-15</strain>
    </source>
</reference>
<sequence length="182" mass="20230">MIKKIIFSVLLSMQVMGAFCQDFYSLSFKDSQNNSVSLQSFSGKKIVIAVFDAAHPNEEFLKKLDTLYRNNSSTLQVIAVPLLDFGKAISNDRLTALYNRLQLVFIISQPGNGKKVSGGEQQSILQWVTNKSANKHFDNDVEEPGQLFVIDETGNLFAVMKSKVSPTSAAMTRVISTKFKKP</sequence>
<dbReference type="EMBL" id="STFF01000015">
    <property type="protein sequence ID" value="THU30763.1"/>
    <property type="molecule type" value="Genomic_DNA"/>
</dbReference>
<evidence type="ECO:0008006" key="7">
    <source>
        <dbReference type="Google" id="ProtNLM"/>
    </source>
</evidence>
<dbReference type="AlphaFoldDB" id="A0A4S8H7V3"/>
<dbReference type="InterPro" id="IPR000889">
    <property type="entry name" value="Glutathione_peroxidase"/>
</dbReference>
<keyword evidence="3" id="KW-0560">Oxidoreductase</keyword>
<accession>A0A4S8H7V3</accession>
<comment type="caution">
    <text evidence="5">The sequence shown here is derived from an EMBL/GenBank/DDBJ whole genome shotgun (WGS) entry which is preliminary data.</text>
</comment>